<dbReference type="GO" id="GO:1902201">
    <property type="term" value="P:negative regulation of bacterial-type flagellum-dependent cell motility"/>
    <property type="evidence" value="ECO:0007669"/>
    <property type="project" value="TreeGrafter"/>
</dbReference>
<dbReference type="GO" id="GO:0005886">
    <property type="term" value="C:plasma membrane"/>
    <property type="evidence" value="ECO:0007669"/>
    <property type="project" value="TreeGrafter"/>
</dbReference>
<dbReference type="InterPro" id="IPR000160">
    <property type="entry name" value="GGDEF_dom"/>
</dbReference>
<feature type="transmembrane region" description="Helical" evidence="3">
    <location>
        <begin position="211"/>
        <end position="233"/>
    </location>
</feature>
<gene>
    <name evidence="6" type="ORF">CWB96_11535</name>
    <name evidence="5" type="ORF">CWB97_11705</name>
</gene>
<evidence type="ECO:0000313" key="7">
    <source>
        <dbReference type="Proteomes" id="UP000305730"/>
    </source>
</evidence>
<dbReference type="PANTHER" id="PTHR45138">
    <property type="entry name" value="REGULATORY COMPONENTS OF SENSORY TRANSDUCTION SYSTEM"/>
    <property type="match status" value="1"/>
</dbReference>
<dbReference type="Proteomes" id="UP000305730">
    <property type="component" value="Unassembled WGS sequence"/>
</dbReference>
<evidence type="ECO:0000259" key="4">
    <source>
        <dbReference type="PROSITE" id="PS50887"/>
    </source>
</evidence>
<protein>
    <recommendedName>
        <fullName evidence="1">diguanylate cyclase</fullName>
        <ecNumber evidence="1">2.7.7.65</ecNumber>
    </recommendedName>
</protein>
<evidence type="ECO:0000256" key="3">
    <source>
        <dbReference type="SAM" id="Phobius"/>
    </source>
</evidence>
<reference evidence="7 8" key="1">
    <citation type="submission" date="2017-12" db="EMBL/GenBank/DDBJ databases">
        <authorList>
            <person name="Paulsen S."/>
            <person name="Gram L.K."/>
        </authorList>
    </citation>
    <scope>NUCLEOTIDE SEQUENCE [LARGE SCALE GENOMIC DNA]</scope>
    <source>
        <strain evidence="6 8">S2231</strain>
        <strain evidence="5 7">S2233</strain>
    </source>
</reference>
<dbReference type="CDD" id="cd01949">
    <property type="entry name" value="GGDEF"/>
    <property type="match status" value="1"/>
</dbReference>
<feature type="transmembrane region" description="Helical" evidence="3">
    <location>
        <begin position="160"/>
        <end position="178"/>
    </location>
</feature>
<dbReference type="Proteomes" id="UP000307706">
    <property type="component" value="Unassembled WGS sequence"/>
</dbReference>
<keyword evidence="3" id="KW-0812">Transmembrane</keyword>
<comment type="catalytic activity">
    <reaction evidence="2">
        <text>2 GTP = 3',3'-c-di-GMP + 2 diphosphate</text>
        <dbReference type="Rhea" id="RHEA:24898"/>
        <dbReference type="ChEBI" id="CHEBI:33019"/>
        <dbReference type="ChEBI" id="CHEBI:37565"/>
        <dbReference type="ChEBI" id="CHEBI:58805"/>
        <dbReference type="EC" id="2.7.7.65"/>
    </reaction>
</comment>
<proteinExistence type="predicted"/>
<dbReference type="PROSITE" id="PS50887">
    <property type="entry name" value="GGDEF"/>
    <property type="match status" value="1"/>
</dbReference>
<feature type="transmembrane region" description="Helical" evidence="3">
    <location>
        <begin position="15"/>
        <end position="36"/>
    </location>
</feature>
<accession>A0A5S3XNV2</accession>
<dbReference type="SUPFAM" id="SSF55073">
    <property type="entry name" value="Nucleotide cyclase"/>
    <property type="match status" value="1"/>
</dbReference>
<name>A0A5S3XNV2_9GAMM</name>
<dbReference type="InterPro" id="IPR050469">
    <property type="entry name" value="Diguanylate_Cyclase"/>
</dbReference>
<dbReference type="NCBIfam" id="TIGR00254">
    <property type="entry name" value="GGDEF"/>
    <property type="match status" value="1"/>
</dbReference>
<dbReference type="GO" id="GO:0043709">
    <property type="term" value="P:cell adhesion involved in single-species biofilm formation"/>
    <property type="evidence" value="ECO:0007669"/>
    <property type="project" value="TreeGrafter"/>
</dbReference>
<evidence type="ECO:0000313" key="5">
    <source>
        <dbReference type="EMBL" id="TMP42383.1"/>
    </source>
</evidence>
<dbReference type="AlphaFoldDB" id="A0A5S3XNV2"/>
<feature type="transmembrane region" description="Helical" evidence="3">
    <location>
        <begin position="121"/>
        <end position="140"/>
    </location>
</feature>
<dbReference type="OrthoDB" id="9812260at2"/>
<reference evidence="7 8" key="2">
    <citation type="submission" date="2019-06" db="EMBL/GenBank/DDBJ databases">
        <title>Co-occurence of chitin degradation, pigmentation and bioactivity in marine Pseudoalteromonas.</title>
        <authorList>
            <person name="Sonnenschein E.C."/>
            <person name="Bech P.K."/>
        </authorList>
    </citation>
    <scope>NUCLEOTIDE SEQUENCE [LARGE SCALE GENOMIC DNA]</scope>
    <source>
        <strain evidence="8">S2231</strain>
        <strain evidence="5 7">S2233</strain>
    </source>
</reference>
<keyword evidence="3" id="KW-1133">Transmembrane helix</keyword>
<evidence type="ECO:0000313" key="8">
    <source>
        <dbReference type="Proteomes" id="UP000307706"/>
    </source>
</evidence>
<evidence type="ECO:0000256" key="1">
    <source>
        <dbReference type="ARBA" id="ARBA00012528"/>
    </source>
</evidence>
<dbReference type="EMBL" id="PNCL01000052">
    <property type="protein sequence ID" value="TMP58798.1"/>
    <property type="molecule type" value="Genomic_DNA"/>
</dbReference>
<feature type="transmembrane region" description="Helical" evidence="3">
    <location>
        <begin position="48"/>
        <end position="76"/>
    </location>
</feature>
<feature type="transmembrane region" description="Helical" evidence="3">
    <location>
        <begin position="185"/>
        <end position="205"/>
    </location>
</feature>
<reference evidence="6" key="3">
    <citation type="submission" date="2019-09" db="EMBL/GenBank/DDBJ databases">
        <title>Co-occurence of chitin degradation, pigmentation and bioactivity in marine Pseudoalteromonas.</title>
        <authorList>
            <person name="Sonnenschein E.C."/>
            <person name="Bech P.K."/>
        </authorList>
    </citation>
    <scope>NUCLEOTIDE SEQUENCE</scope>
    <source>
        <strain evidence="6">S2231</strain>
    </source>
</reference>
<dbReference type="GO" id="GO:0052621">
    <property type="term" value="F:diguanylate cyclase activity"/>
    <property type="evidence" value="ECO:0007669"/>
    <property type="project" value="UniProtKB-EC"/>
</dbReference>
<organism evidence="6 8">
    <name type="scientific">Pseudoalteromonas citrea</name>
    <dbReference type="NCBI Taxonomy" id="43655"/>
    <lineage>
        <taxon>Bacteria</taxon>
        <taxon>Pseudomonadati</taxon>
        <taxon>Pseudomonadota</taxon>
        <taxon>Gammaproteobacteria</taxon>
        <taxon>Alteromonadales</taxon>
        <taxon>Pseudoalteromonadaceae</taxon>
        <taxon>Pseudoalteromonas</taxon>
    </lineage>
</organism>
<keyword evidence="3" id="KW-0472">Membrane</keyword>
<dbReference type="EMBL" id="PNCK01000039">
    <property type="protein sequence ID" value="TMP42383.1"/>
    <property type="molecule type" value="Genomic_DNA"/>
</dbReference>
<feature type="transmembrane region" description="Helical" evidence="3">
    <location>
        <begin position="96"/>
        <end position="112"/>
    </location>
</feature>
<keyword evidence="7" id="KW-1185">Reference proteome</keyword>
<comment type="caution">
    <text evidence="6">The sequence shown here is derived from an EMBL/GenBank/DDBJ whole genome shotgun (WGS) entry which is preliminary data.</text>
</comment>
<evidence type="ECO:0000313" key="6">
    <source>
        <dbReference type="EMBL" id="TMP58798.1"/>
    </source>
</evidence>
<sequence length="400" mass="45454">MLGVWLFNFVGLKPTLISIAGVSVLFILATHFQVFITEASDSIHKAVYPVLAAVLLFSAQFNRSRISLLCGIWLIFVFNERHDAYWKAWVDTHQPWLIITLSLIFVVCALIKDRALLSFHLITRIAYLVLCGALSWYWLLHNDSLLLLLPDDLISEPIKALIPTLLPLLLCNVILLLLSVRSTDLTKSILLISSLLWSATAFELHEFAFDSIILVLAVLYLLVVCIESYFLAYRDELTNLPTRRALHQLALSLGRRYTIAMIDIDHFKKFNDTYGHDIGDQVLKLVASKLAKIKGGGRVFRYGGEEFTVIFARKGIEHAQEYLEVLREEVANYDMVIRDTSRSGKQARKSARSQSMKTVHVTVSIGVAEKSTKYRFEQVLKHADLALYRAKKRGRNNVCQ</sequence>
<dbReference type="EC" id="2.7.7.65" evidence="1"/>
<dbReference type="PANTHER" id="PTHR45138:SF9">
    <property type="entry name" value="DIGUANYLATE CYCLASE DGCM-RELATED"/>
    <property type="match status" value="1"/>
</dbReference>
<dbReference type="Pfam" id="PF00990">
    <property type="entry name" value="GGDEF"/>
    <property type="match status" value="1"/>
</dbReference>
<dbReference type="Gene3D" id="3.30.70.270">
    <property type="match status" value="1"/>
</dbReference>
<dbReference type="InterPro" id="IPR029787">
    <property type="entry name" value="Nucleotide_cyclase"/>
</dbReference>
<dbReference type="InterPro" id="IPR043128">
    <property type="entry name" value="Rev_trsase/Diguanyl_cyclase"/>
</dbReference>
<feature type="domain" description="GGDEF" evidence="4">
    <location>
        <begin position="255"/>
        <end position="400"/>
    </location>
</feature>
<dbReference type="SMART" id="SM00267">
    <property type="entry name" value="GGDEF"/>
    <property type="match status" value="1"/>
</dbReference>
<evidence type="ECO:0000256" key="2">
    <source>
        <dbReference type="ARBA" id="ARBA00034247"/>
    </source>
</evidence>